<dbReference type="EC" id="2.7.1.24" evidence="3 4"/>
<dbReference type="HAMAP" id="MF_00376">
    <property type="entry name" value="Dephospho_CoA_kinase"/>
    <property type="match status" value="1"/>
</dbReference>
<name>A0ABS9VUN0_9BIFI</name>
<evidence type="ECO:0000313" key="6">
    <source>
        <dbReference type="Proteomes" id="UP000710815"/>
    </source>
</evidence>
<dbReference type="GO" id="GO:0004140">
    <property type="term" value="F:dephospho-CoA kinase activity"/>
    <property type="evidence" value="ECO:0007669"/>
    <property type="project" value="UniProtKB-EC"/>
</dbReference>
<dbReference type="InterPro" id="IPR001977">
    <property type="entry name" value="Depp_CoAkinase"/>
</dbReference>
<reference evidence="5 6" key="1">
    <citation type="journal article" date="2021" name="Environ. Microbiol.">
        <title>Genetic insights into the dark matter of the mammalian gut microbiota through targeted genome reconstruction.</title>
        <authorList>
            <person name="Lugli G.A."/>
            <person name="Alessandri G."/>
            <person name="Milani C."/>
            <person name="Viappiani A."/>
            <person name="Fontana F."/>
            <person name="Tarracchini C."/>
            <person name="Mancabelli L."/>
            <person name="Argentini C."/>
            <person name="Ruiz L."/>
            <person name="Margolles A."/>
            <person name="van Sinderen D."/>
            <person name="Turroni F."/>
            <person name="Ventura M."/>
        </authorList>
    </citation>
    <scope>NUCLEOTIDE SEQUENCE [LARGE SCALE GENOMIC DNA]</scope>
    <source>
        <strain evidence="5 6">MA1</strain>
    </source>
</reference>
<protein>
    <recommendedName>
        <fullName evidence="3 4">Dephospho-CoA kinase</fullName>
        <ecNumber evidence="3 4">2.7.1.24</ecNumber>
    </recommendedName>
    <alternativeName>
        <fullName evidence="3">Dephosphocoenzyme A kinase</fullName>
    </alternativeName>
</protein>
<dbReference type="NCBIfam" id="TIGR00152">
    <property type="entry name" value="dephospho-CoA kinase"/>
    <property type="match status" value="1"/>
</dbReference>
<comment type="subcellular location">
    <subcellularLocation>
        <location evidence="3">Cytoplasm</location>
    </subcellularLocation>
</comment>
<organism evidence="5 6">
    <name type="scientific">Bifidobacterium amazonense</name>
    <dbReference type="NCBI Taxonomy" id="2809027"/>
    <lineage>
        <taxon>Bacteria</taxon>
        <taxon>Bacillati</taxon>
        <taxon>Actinomycetota</taxon>
        <taxon>Actinomycetes</taxon>
        <taxon>Bifidobacteriales</taxon>
        <taxon>Bifidobacteriaceae</taxon>
        <taxon>Bifidobacterium</taxon>
    </lineage>
</organism>
<reference evidence="5 6" key="2">
    <citation type="journal article" date="2021" name="Syst. Appl. Microbiol.">
        <title>Phylogenetic classification of ten novel species belonging to the genus Bifidobacterium comprising B. phasiani sp. nov., B. pongonis sp. nov., B. saguinibicoloris sp. nov., B. colobi sp. nov., B. simiiventris sp. nov., B. santillanense sp. nov., B. miconis sp. nov., B. amazonense sp. nov., B. pluvialisilvae sp. nov., and B. miconisargentati sp. nov.</title>
        <authorList>
            <person name="Lugli G.A."/>
            <person name="Calvete-Torre I."/>
            <person name="Alessandri G."/>
            <person name="Milani C."/>
            <person name="Turroni F."/>
            <person name="Laiolo P."/>
            <person name="Ossiprandi M.C."/>
            <person name="Margolles A."/>
            <person name="Ruiz L."/>
            <person name="Ventura M."/>
        </authorList>
    </citation>
    <scope>NUCLEOTIDE SEQUENCE [LARGE SCALE GENOMIC DNA]</scope>
    <source>
        <strain evidence="5 6">MA1</strain>
    </source>
</reference>
<dbReference type="PROSITE" id="PS51219">
    <property type="entry name" value="DPCK"/>
    <property type="match status" value="1"/>
</dbReference>
<dbReference type="RefSeq" id="WP_241513397.1">
    <property type="nucleotide sequence ID" value="NZ_JAFEJT020000015.1"/>
</dbReference>
<dbReference type="PANTHER" id="PTHR10695:SF46">
    <property type="entry name" value="BIFUNCTIONAL COENZYME A SYNTHASE-RELATED"/>
    <property type="match status" value="1"/>
</dbReference>
<sequence length="218" mass="23765">MMIRIGLTGGIAAGKSTVSRRLAELGATVIDYDLLARRVVAPGSIGLSRIADEFGPDALDGDGGLDRGWMAEHVFGPGAPAGARERLDEIEHPLIYAEARRMEDETIDSDGNGRGGAGGTTPSVVVHDVPLLAEVIGTIPFRFDHVVTVEAPVDVRIARMIETRGMSREQAEGRIRHQSDEATRRRIADIVIDSTQSVEQMFDDVDRLYADWTCRKEQ</sequence>
<keyword evidence="3" id="KW-0173">Coenzyme A biosynthesis</keyword>
<dbReference type="SUPFAM" id="SSF52540">
    <property type="entry name" value="P-loop containing nucleoside triphosphate hydrolases"/>
    <property type="match status" value="1"/>
</dbReference>
<dbReference type="Proteomes" id="UP000710815">
    <property type="component" value="Unassembled WGS sequence"/>
</dbReference>
<dbReference type="PANTHER" id="PTHR10695">
    <property type="entry name" value="DEPHOSPHO-COA KINASE-RELATED"/>
    <property type="match status" value="1"/>
</dbReference>
<proteinExistence type="inferred from homology"/>
<dbReference type="InterPro" id="IPR027417">
    <property type="entry name" value="P-loop_NTPase"/>
</dbReference>
<keyword evidence="6" id="KW-1185">Reference proteome</keyword>
<evidence type="ECO:0000256" key="1">
    <source>
        <dbReference type="ARBA" id="ARBA00022741"/>
    </source>
</evidence>
<evidence type="ECO:0000256" key="3">
    <source>
        <dbReference type="HAMAP-Rule" id="MF_00376"/>
    </source>
</evidence>
<dbReference type="Pfam" id="PF01121">
    <property type="entry name" value="CoaE"/>
    <property type="match status" value="1"/>
</dbReference>
<comment type="catalytic activity">
    <reaction evidence="3">
        <text>3'-dephospho-CoA + ATP = ADP + CoA + H(+)</text>
        <dbReference type="Rhea" id="RHEA:18245"/>
        <dbReference type="ChEBI" id="CHEBI:15378"/>
        <dbReference type="ChEBI" id="CHEBI:30616"/>
        <dbReference type="ChEBI" id="CHEBI:57287"/>
        <dbReference type="ChEBI" id="CHEBI:57328"/>
        <dbReference type="ChEBI" id="CHEBI:456216"/>
        <dbReference type="EC" id="2.7.1.24"/>
    </reaction>
</comment>
<feature type="binding site" evidence="3">
    <location>
        <begin position="12"/>
        <end position="17"/>
    </location>
    <ligand>
        <name>ATP</name>
        <dbReference type="ChEBI" id="CHEBI:30616"/>
    </ligand>
</feature>
<comment type="function">
    <text evidence="3">Catalyzes the phosphorylation of the 3'-hydroxyl group of dephosphocoenzyme A to form coenzyme A.</text>
</comment>
<keyword evidence="3 5" id="KW-0808">Transferase</keyword>
<comment type="caution">
    <text evidence="5">The sequence shown here is derived from an EMBL/GenBank/DDBJ whole genome shotgun (WGS) entry which is preliminary data.</text>
</comment>
<keyword evidence="3" id="KW-0963">Cytoplasm</keyword>
<accession>A0ABS9VUN0</accession>
<dbReference type="CDD" id="cd02022">
    <property type="entry name" value="DPCK"/>
    <property type="match status" value="1"/>
</dbReference>
<evidence type="ECO:0000313" key="5">
    <source>
        <dbReference type="EMBL" id="MCH9275636.1"/>
    </source>
</evidence>
<gene>
    <name evidence="3 5" type="primary">coaE</name>
    <name evidence="5" type="ORF">JS533_005020</name>
</gene>
<evidence type="ECO:0000256" key="2">
    <source>
        <dbReference type="ARBA" id="ARBA00022840"/>
    </source>
</evidence>
<comment type="similarity">
    <text evidence="3">Belongs to the CoaE family.</text>
</comment>
<keyword evidence="1 3" id="KW-0547">Nucleotide-binding</keyword>
<evidence type="ECO:0000256" key="4">
    <source>
        <dbReference type="NCBIfam" id="TIGR00152"/>
    </source>
</evidence>
<dbReference type="EMBL" id="JAFEJT020000015">
    <property type="protein sequence ID" value="MCH9275636.1"/>
    <property type="molecule type" value="Genomic_DNA"/>
</dbReference>
<dbReference type="Gene3D" id="3.40.50.300">
    <property type="entry name" value="P-loop containing nucleotide triphosphate hydrolases"/>
    <property type="match status" value="1"/>
</dbReference>
<keyword evidence="3 5" id="KW-0418">Kinase</keyword>
<keyword evidence="2 3" id="KW-0067">ATP-binding</keyword>
<comment type="pathway">
    <text evidence="3">Cofactor biosynthesis; coenzyme A biosynthesis; CoA from (R)-pantothenate: step 5/5.</text>
</comment>